<gene>
    <name evidence="1" type="ORF">M9H77_20685</name>
</gene>
<comment type="caution">
    <text evidence="1">The sequence shown here is derived from an EMBL/GenBank/DDBJ whole genome shotgun (WGS) entry which is preliminary data.</text>
</comment>
<name>A0ACC0AK73_CATRO</name>
<organism evidence="1 2">
    <name type="scientific">Catharanthus roseus</name>
    <name type="common">Madagascar periwinkle</name>
    <name type="synonym">Vinca rosea</name>
    <dbReference type="NCBI Taxonomy" id="4058"/>
    <lineage>
        <taxon>Eukaryota</taxon>
        <taxon>Viridiplantae</taxon>
        <taxon>Streptophyta</taxon>
        <taxon>Embryophyta</taxon>
        <taxon>Tracheophyta</taxon>
        <taxon>Spermatophyta</taxon>
        <taxon>Magnoliopsida</taxon>
        <taxon>eudicotyledons</taxon>
        <taxon>Gunneridae</taxon>
        <taxon>Pentapetalae</taxon>
        <taxon>asterids</taxon>
        <taxon>lamiids</taxon>
        <taxon>Gentianales</taxon>
        <taxon>Apocynaceae</taxon>
        <taxon>Rauvolfioideae</taxon>
        <taxon>Vinceae</taxon>
        <taxon>Catharanthinae</taxon>
        <taxon>Catharanthus</taxon>
    </lineage>
</organism>
<proteinExistence type="predicted"/>
<sequence>MIVEEGGYTEEKKPIIRKIGEVCSSLLIKKDILPQKLEDTGSFSFPCTIGSFTVDRALADLGASINVVSSSMCKRLGLGTLKPMRMAINLVDRSVRHPKRVIEDVLVKIKELVFPVDFIVLDMEDGIDFPIILGRPFLRTSSAFIDIEKGKLVLRVGRNEIVFKFPLLPIPTSKTQDTFCVINHKTDEVSLNV</sequence>
<dbReference type="EMBL" id="CM044705">
    <property type="protein sequence ID" value="KAI5661362.1"/>
    <property type="molecule type" value="Genomic_DNA"/>
</dbReference>
<accession>A0ACC0AK73</accession>
<evidence type="ECO:0000313" key="2">
    <source>
        <dbReference type="Proteomes" id="UP001060085"/>
    </source>
</evidence>
<evidence type="ECO:0000313" key="1">
    <source>
        <dbReference type="EMBL" id="KAI5661362.1"/>
    </source>
</evidence>
<dbReference type="Proteomes" id="UP001060085">
    <property type="component" value="Linkage Group LG05"/>
</dbReference>
<keyword evidence="2" id="KW-1185">Reference proteome</keyword>
<reference evidence="2" key="1">
    <citation type="journal article" date="2023" name="Nat. Plants">
        <title>Single-cell RNA sequencing provides a high-resolution roadmap for understanding the multicellular compartmentation of specialized metabolism.</title>
        <authorList>
            <person name="Sun S."/>
            <person name="Shen X."/>
            <person name="Li Y."/>
            <person name="Li Y."/>
            <person name="Wang S."/>
            <person name="Li R."/>
            <person name="Zhang H."/>
            <person name="Shen G."/>
            <person name="Guo B."/>
            <person name="Wei J."/>
            <person name="Xu J."/>
            <person name="St-Pierre B."/>
            <person name="Chen S."/>
            <person name="Sun C."/>
        </authorList>
    </citation>
    <scope>NUCLEOTIDE SEQUENCE [LARGE SCALE GENOMIC DNA]</scope>
</reference>
<protein>
    <submittedName>
        <fullName evidence="1">Uncharacterized protein</fullName>
    </submittedName>
</protein>